<dbReference type="Proteomes" id="UP001178507">
    <property type="component" value="Unassembled WGS sequence"/>
</dbReference>
<sequence>MAAELEGVLDFRLGKGVIGKWAVGWFVLSGRHLEQYGAENGKKTEEAVKKVFDLSDANDFGYDVEKNEIALQCGNERIRLRGPVETVRAWYDAMRKKVPQAPPANTFEPPTRVQEPIDNDVASAPDVSARAAASPPDAETPVSPRSSGDATSPSGRKTRKSFFQTPLEHLKSHERLDPSVATSLSKASQMLLTIFYQLDTSKLRTSDLVRRIDTSGDGEISRSELRKGLVDYLGLQFTNDEFKELMGVLDADQSDSISVKEFDRALKKAAKGEDVVIEKEAEEVLYDAMLQIDTVSGIAIDASNGDSMYVARAKWKDDEKGKGPKTEARPANISGAATEDCAIRQQLKLIAKKTFTVAVLSVCRRAPDGFEELVGQVEMNVHSEEHHDVHLLPLLTEAGAKTGTSVRLRIKLKTQKPQFKSSASTMSLARMGSSASLASPRSEKKEEEEKEEPGARLEKLYKLHAEKQKRMEEKRQKLEAEHMEKLQQEANDLRSKSIKATELCPKAAADRLYRDSKARMRRRREHQYAHYQKEEDTIRQSKEESRRYMSRSLSEAELISSVNAGNRLHDHAINKQLNLEQKIKEKSEAEVREAKEKASRARSAERGSGQPQRASSAGAVVPERLYLQGMERKQKKDQELEKAKAEEREKFMSRVVGSTRYVKPQCDCKGGRCQADHHRMRSLGEGQLKKDRFVELHDEHQKRVHRQIELREESRKKEDASLSKAIEEGRARARQNLDKTRSTSRELIPWHVRLTQTKPKPEDPSKKPPAVPKPAPKASGVDYILDHLMCSLRLRCSAFAPPDKKLLYDPLKKVVDDYKEALTQCTKIEGFSSLASRPSMRLYPDGHLLPDHVGWQYVSEPGPVRQVQDDLEDLMVTAERAQVMLESLIAPKSTAWKPGEQRPKPSAVPMASFAYSHGVKSMEAARTKAMVRYGPAESDRRHRHVLDLARIGLVFLNCDFLQDGLDLILSQFEVVDVRNGFRNPPRSGERFVEVLVILEVGGEGEEPIPHVCEIRLEEINFYNARLRAEAPMQNLLGAIRDHYTQKNPSCMAQLTRWVLSSTPESHGLRVFKKHLARRFGSAVGAWRRRCGRLVSFSKFRDLCKELKYREHASEYWQELDIGRSGCVSLFEVDPQLVCMLATFRARLLKLAGVTDTPAPEELWAKLTANVQLARDDRMHISEFTAVLTRSLDFSSTEATGIFDALDAEGGHTFNPPGRVSFADIAWLTKLPNLVDLDCVALRVGGFQEDLALGSQDRGRTLPGSASGADTPQSGGSESPHSQSLAPSPSTTVTAASPPATPSLQLPVTSKTSGEPSARAVLPAEPAAVPAPNAAPAPSPAPQPAVDAEEHKEFFGSPAAPVAPAPAPVAPAPAPVAPGPVNEEPAGKSEEKEDAEEEEEAPVAKQVTLQAEPEIQEMEVEAQSEGQDQDEEEWSEEEYDEQGDGLPTELEDETF</sequence>
<comment type="caution">
    <text evidence="5">The sequence shown here is derived from an EMBL/GenBank/DDBJ whole genome shotgun (WGS) entry which is preliminary data.</text>
</comment>
<feature type="compositionally biased region" description="Polar residues" evidence="3">
    <location>
        <begin position="143"/>
        <end position="155"/>
    </location>
</feature>
<evidence type="ECO:0000256" key="2">
    <source>
        <dbReference type="SAM" id="Coils"/>
    </source>
</evidence>
<feature type="region of interest" description="Disordered" evidence="3">
    <location>
        <begin position="525"/>
        <end position="548"/>
    </location>
</feature>
<dbReference type="EMBL" id="CAUJNA010003291">
    <property type="protein sequence ID" value="CAJ1398133.1"/>
    <property type="molecule type" value="Genomic_DNA"/>
</dbReference>
<dbReference type="Gene3D" id="1.10.238.10">
    <property type="entry name" value="EF-hand"/>
    <property type="match status" value="1"/>
</dbReference>
<feature type="coiled-coil region" evidence="2">
    <location>
        <begin position="457"/>
        <end position="503"/>
    </location>
</feature>
<keyword evidence="1" id="KW-0106">Calcium</keyword>
<feature type="compositionally biased region" description="Polar residues" evidence="3">
    <location>
        <begin position="415"/>
        <end position="439"/>
    </location>
</feature>
<feature type="compositionally biased region" description="Pro residues" evidence="3">
    <location>
        <begin position="1360"/>
        <end position="1377"/>
    </location>
</feature>
<reference evidence="5" key="1">
    <citation type="submission" date="2023-08" db="EMBL/GenBank/DDBJ databases">
        <authorList>
            <person name="Chen Y."/>
            <person name="Shah S."/>
            <person name="Dougan E. K."/>
            <person name="Thang M."/>
            <person name="Chan C."/>
        </authorList>
    </citation>
    <scope>NUCLEOTIDE SEQUENCE</scope>
</reference>
<dbReference type="SUPFAM" id="SSF47473">
    <property type="entry name" value="EF-hand"/>
    <property type="match status" value="1"/>
</dbReference>
<evidence type="ECO:0000259" key="4">
    <source>
        <dbReference type="PROSITE" id="PS50222"/>
    </source>
</evidence>
<feature type="region of interest" description="Disordered" evidence="3">
    <location>
        <begin position="125"/>
        <end position="158"/>
    </location>
</feature>
<feature type="compositionally biased region" description="Polar residues" evidence="3">
    <location>
        <begin position="1267"/>
        <end position="1284"/>
    </location>
</feature>
<dbReference type="InterPro" id="IPR018247">
    <property type="entry name" value="EF_Hand_1_Ca_BS"/>
</dbReference>
<feature type="region of interest" description="Disordered" evidence="3">
    <location>
        <begin position="415"/>
        <end position="455"/>
    </location>
</feature>
<feature type="region of interest" description="Disordered" evidence="3">
    <location>
        <begin position="698"/>
        <end position="776"/>
    </location>
</feature>
<dbReference type="PROSITE" id="PS00018">
    <property type="entry name" value="EF_HAND_1"/>
    <property type="match status" value="2"/>
</dbReference>
<evidence type="ECO:0000256" key="3">
    <source>
        <dbReference type="SAM" id="MobiDB-lite"/>
    </source>
</evidence>
<feature type="compositionally biased region" description="Polar residues" evidence="3">
    <location>
        <begin position="1303"/>
        <end position="1314"/>
    </location>
</feature>
<feature type="region of interest" description="Disordered" evidence="3">
    <location>
        <begin position="1254"/>
        <end position="1454"/>
    </location>
</feature>
<feature type="domain" description="EF-hand" evidence="4">
    <location>
        <begin position="200"/>
        <end position="235"/>
    </location>
</feature>
<feature type="compositionally biased region" description="Low complexity" evidence="3">
    <location>
        <begin position="1317"/>
        <end position="1331"/>
    </location>
</feature>
<keyword evidence="6" id="KW-1185">Reference proteome</keyword>
<accession>A0AA36J1Y7</accession>
<feature type="compositionally biased region" description="Acidic residues" evidence="3">
    <location>
        <begin position="1413"/>
        <end position="1454"/>
    </location>
</feature>
<feature type="compositionally biased region" description="Acidic residues" evidence="3">
    <location>
        <begin position="1391"/>
        <end position="1400"/>
    </location>
</feature>
<feature type="region of interest" description="Disordered" evidence="3">
    <location>
        <begin position="587"/>
        <end position="618"/>
    </location>
</feature>
<feature type="compositionally biased region" description="Basic and acidic residues" evidence="3">
    <location>
        <begin position="441"/>
        <end position="455"/>
    </location>
</feature>
<organism evidence="5 6">
    <name type="scientific">Effrenium voratum</name>
    <dbReference type="NCBI Taxonomy" id="2562239"/>
    <lineage>
        <taxon>Eukaryota</taxon>
        <taxon>Sar</taxon>
        <taxon>Alveolata</taxon>
        <taxon>Dinophyceae</taxon>
        <taxon>Suessiales</taxon>
        <taxon>Symbiodiniaceae</taxon>
        <taxon>Effrenium</taxon>
    </lineage>
</organism>
<feature type="domain" description="EF-hand" evidence="4">
    <location>
        <begin position="237"/>
        <end position="272"/>
    </location>
</feature>
<feature type="compositionally biased region" description="Pro residues" evidence="3">
    <location>
        <begin position="1332"/>
        <end position="1342"/>
    </location>
</feature>
<feature type="compositionally biased region" description="Low complexity" evidence="3">
    <location>
        <begin position="125"/>
        <end position="137"/>
    </location>
</feature>
<feature type="compositionally biased region" description="Basic and acidic residues" evidence="3">
    <location>
        <begin position="587"/>
        <end position="605"/>
    </location>
</feature>
<proteinExistence type="predicted"/>
<feature type="compositionally biased region" description="Basic and acidic residues" evidence="3">
    <location>
        <begin position="698"/>
        <end position="744"/>
    </location>
</feature>
<feature type="compositionally biased region" description="Low complexity" evidence="3">
    <location>
        <begin position="1285"/>
        <end position="1297"/>
    </location>
</feature>
<protein>
    <recommendedName>
        <fullName evidence="4">EF-hand domain-containing protein</fullName>
    </recommendedName>
</protein>
<dbReference type="CDD" id="cd00051">
    <property type="entry name" value="EFh"/>
    <property type="match status" value="1"/>
</dbReference>
<name>A0AA36J1Y7_9DINO</name>
<dbReference type="SMART" id="SM00054">
    <property type="entry name" value="EFh"/>
    <property type="match status" value="2"/>
</dbReference>
<dbReference type="InterPro" id="IPR002048">
    <property type="entry name" value="EF_hand_dom"/>
</dbReference>
<dbReference type="PROSITE" id="PS50222">
    <property type="entry name" value="EF_HAND_2"/>
    <property type="match status" value="2"/>
</dbReference>
<gene>
    <name evidence="5" type="ORF">EVOR1521_LOCUS21997</name>
</gene>
<evidence type="ECO:0000313" key="5">
    <source>
        <dbReference type="EMBL" id="CAJ1398133.1"/>
    </source>
</evidence>
<dbReference type="InterPro" id="IPR011992">
    <property type="entry name" value="EF-hand-dom_pair"/>
</dbReference>
<dbReference type="GO" id="GO:0005509">
    <property type="term" value="F:calcium ion binding"/>
    <property type="evidence" value="ECO:0007669"/>
    <property type="project" value="InterPro"/>
</dbReference>
<evidence type="ECO:0000256" key="1">
    <source>
        <dbReference type="ARBA" id="ARBA00022837"/>
    </source>
</evidence>
<dbReference type="PANTHER" id="PTHR24216:SF65">
    <property type="entry name" value="PAXILLIN-LIKE PROTEIN 1"/>
    <property type="match status" value="1"/>
</dbReference>
<dbReference type="PANTHER" id="PTHR24216">
    <property type="entry name" value="PAXILLIN-RELATED"/>
    <property type="match status" value="1"/>
</dbReference>
<evidence type="ECO:0000313" key="6">
    <source>
        <dbReference type="Proteomes" id="UP001178507"/>
    </source>
</evidence>
<keyword evidence="2" id="KW-0175">Coiled coil</keyword>
<feature type="compositionally biased region" description="Basic and acidic residues" evidence="3">
    <location>
        <begin position="526"/>
        <end position="547"/>
    </location>
</feature>